<dbReference type="Gene3D" id="1.10.357.10">
    <property type="entry name" value="Tetracycline Repressor, domain 2"/>
    <property type="match status" value="1"/>
</dbReference>
<evidence type="ECO:0000313" key="6">
    <source>
        <dbReference type="EMBL" id="SFU26712.1"/>
    </source>
</evidence>
<protein>
    <submittedName>
        <fullName evidence="6">Transcriptional regulator, TetR family</fullName>
    </submittedName>
</protein>
<reference evidence="6 7" key="1">
    <citation type="submission" date="2016-10" db="EMBL/GenBank/DDBJ databases">
        <authorList>
            <person name="de Groot N.N."/>
        </authorList>
    </citation>
    <scope>NUCLEOTIDE SEQUENCE [LARGE SCALE GENOMIC DNA]</scope>
    <source>
        <strain evidence="6 7">LMG 27731</strain>
    </source>
</reference>
<dbReference type="Pfam" id="PF00440">
    <property type="entry name" value="TetR_N"/>
    <property type="match status" value="1"/>
</dbReference>
<dbReference type="OrthoDB" id="9798857at2"/>
<name>A0A1I7ES22_9BURK</name>
<dbReference type="SUPFAM" id="SSF46689">
    <property type="entry name" value="Homeodomain-like"/>
    <property type="match status" value="1"/>
</dbReference>
<dbReference type="AlphaFoldDB" id="A0A1I7ES22"/>
<dbReference type="InterPro" id="IPR001647">
    <property type="entry name" value="HTH_TetR"/>
</dbReference>
<sequence>MGVSRQQAVKNRQSIISAAEKLFRERGVDAVGLTELTKAAGFTQGGFYNHFKSKDALVVAVIDKAMEEGASRLVEAIEQSKAMGADPITRQINWYLSPDHRGNIDSGCPVSSFSGDVRRLNAEARKSYAEGVATNLECLTNLLHGANKRERRRKAISVLGQLVGTLMLSRALVDADPDLADEVLKDGRRQLLLDLAED</sequence>
<feature type="domain" description="HTH tetR-type" evidence="5">
    <location>
        <begin position="9"/>
        <end position="69"/>
    </location>
</feature>
<dbReference type="PROSITE" id="PS50977">
    <property type="entry name" value="HTH_TETR_2"/>
    <property type="match status" value="1"/>
</dbReference>
<keyword evidence="1" id="KW-0805">Transcription regulation</keyword>
<evidence type="ECO:0000256" key="4">
    <source>
        <dbReference type="PROSITE-ProRule" id="PRU00335"/>
    </source>
</evidence>
<gene>
    <name evidence="6" type="ORF">SAMN05192563_10661</name>
</gene>
<keyword evidence="3" id="KW-0804">Transcription</keyword>
<evidence type="ECO:0000313" key="7">
    <source>
        <dbReference type="Proteomes" id="UP000198844"/>
    </source>
</evidence>
<dbReference type="InterPro" id="IPR036271">
    <property type="entry name" value="Tet_transcr_reg_TetR-rel_C_sf"/>
</dbReference>
<dbReference type="PANTHER" id="PTHR47506">
    <property type="entry name" value="TRANSCRIPTIONAL REGULATORY PROTEIN"/>
    <property type="match status" value="1"/>
</dbReference>
<dbReference type="RefSeq" id="WP_093647688.1">
    <property type="nucleotide sequence ID" value="NZ_FPBH01000066.1"/>
</dbReference>
<dbReference type="Proteomes" id="UP000198844">
    <property type="component" value="Unassembled WGS sequence"/>
</dbReference>
<dbReference type="Gene3D" id="1.10.10.60">
    <property type="entry name" value="Homeodomain-like"/>
    <property type="match status" value="1"/>
</dbReference>
<evidence type="ECO:0000256" key="1">
    <source>
        <dbReference type="ARBA" id="ARBA00023015"/>
    </source>
</evidence>
<accession>A0A1I7ES22</accession>
<dbReference type="GO" id="GO:0003677">
    <property type="term" value="F:DNA binding"/>
    <property type="evidence" value="ECO:0007669"/>
    <property type="project" value="UniProtKB-UniRule"/>
</dbReference>
<proteinExistence type="predicted"/>
<dbReference type="PANTHER" id="PTHR47506:SF7">
    <property type="entry name" value="TRANSCRIPTIONAL REGULATORY PROTEIN"/>
    <property type="match status" value="1"/>
</dbReference>
<dbReference type="SUPFAM" id="SSF48498">
    <property type="entry name" value="Tetracyclin repressor-like, C-terminal domain"/>
    <property type="match status" value="1"/>
</dbReference>
<dbReference type="PRINTS" id="PR00455">
    <property type="entry name" value="HTHTETR"/>
</dbReference>
<feature type="DNA-binding region" description="H-T-H motif" evidence="4">
    <location>
        <begin position="32"/>
        <end position="51"/>
    </location>
</feature>
<organism evidence="6 7">
    <name type="scientific">Paraburkholderia aspalathi</name>
    <dbReference type="NCBI Taxonomy" id="1324617"/>
    <lineage>
        <taxon>Bacteria</taxon>
        <taxon>Pseudomonadati</taxon>
        <taxon>Pseudomonadota</taxon>
        <taxon>Betaproteobacteria</taxon>
        <taxon>Burkholderiales</taxon>
        <taxon>Burkholderiaceae</taxon>
        <taxon>Paraburkholderia</taxon>
    </lineage>
</organism>
<evidence type="ECO:0000256" key="2">
    <source>
        <dbReference type="ARBA" id="ARBA00023125"/>
    </source>
</evidence>
<dbReference type="InterPro" id="IPR009057">
    <property type="entry name" value="Homeodomain-like_sf"/>
</dbReference>
<evidence type="ECO:0000259" key="5">
    <source>
        <dbReference type="PROSITE" id="PS50977"/>
    </source>
</evidence>
<evidence type="ECO:0000256" key="3">
    <source>
        <dbReference type="ARBA" id="ARBA00023163"/>
    </source>
</evidence>
<dbReference type="EMBL" id="FPBH01000066">
    <property type="protein sequence ID" value="SFU26712.1"/>
    <property type="molecule type" value="Genomic_DNA"/>
</dbReference>
<keyword evidence="2 4" id="KW-0238">DNA-binding</keyword>